<comment type="caution">
    <text evidence="2">The sequence shown here is derived from an EMBL/GenBank/DDBJ whole genome shotgun (WGS) entry which is preliminary data.</text>
</comment>
<evidence type="ECO:0000313" key="3">
    <source>
        <dbReference type="Proteomes" id="UP000239322"/>
    </source>
</evidence>
<dbReference type="SUPFAM" id="SSF55729">
    <property type="entry name" value="Acyl-CoA N-acyltransferases (Nat)"/>
    <property type="match status" value="1"/>
</dbReference>
<organism evidence="2 3">
    <name type="scientific">Streptomyces solincola</name>
    <dbReference type="NCBI Taxonomy" id="2100817"/>
    <lineage>
        <taxon>Bacteria</taxon>
        <taxon>Bacillati</taxon>
        <taxon>Actinomycetota</taxon>
        <taxon>Actinomycetes</taxon>
        <taxon>Kitasatosporales</taxon>
        <taxon>Streptomycetaceae</taxon>
        <taxon>Streptomyces</taxon>
    </lineage>
</organism>
<evidence type="ECO:0000259" key="1">
    <source>
        <dbReference type="PROSITE" id="PS51186"/>
    </source>
</evidence>
<gene>
    <name evidence="2" type="ORF">C6N75_07255</name>
</gene>
<feature type="domain" description="N-acetyltransferase" evidence="1">
    <location>
        <begin position="165"/>
        <end position="305"/>
    </location>
</feature>
<name>A0A2S9PZQ6_9ACTN</name>
<sequence length="305" mass="31757">MTPHGQLAVRRPADVPLDSLLRLVRSCEELVTGVATCTREDILLEAGLPGYEDNSWCLTTPGGEVLGWAVLTPRGDTLQAGLTALPGRHGEQAARVLLCLLLDRADELEAQHGRSYAVSVGGVLGGDPVVPAVLQEAGFAPEAVTGQYDVDLTEPLLPLLLPEEAVLRGAGPGDTAELHALHLRALGAGPRTRDAAVFGASLDRLREIGGVAKVVEVSGQPAGYALAQGSPSEGRVLDVAVAPAFRGLGIGLALLTSVLGELRALGAVRALAGLDTGDLTDHRTLSRVLPVQGFRVVTRFHRTDG</sequence>
<accession>A0A2S9PZQ6</accession>
<dbReference type="InterPro" id="IPR000182">
    <property type="entry name" value="GNAT_dom"/>
</dbReference>
<dbReference type="Gene3D" id="3.40.630.30">
    <property type="match status" value="1"/>
</dbReference>
<keyword evidence="3" id="KW-1185">Reference proteome</keyword>
<dbReference type="InterPro" id="IPR016181">
    <property type="entry name" value="Acyl_CoA_acyltransferase"/>
</dbReference>
<dbReference type="GO" id="GO:0016747">
    <property type="term" value="F:acyltransferase activity, transferring groups other than amino-acyl groups"/>
    <property type="evidence" value="ECO:0007669"/>
    <property type="project" value="InterPro"/>
</dbReference>
<dbReference type="Proteomes" id="UP000239322">
    <property type="component" value="Unassembled WGS sequence"/>
</dbReference>
<dbReference type="AlphaFoldDB" id="A0A2S9PZQ6"/>
<dbReference type="RefSeq" id="WP_105868021.1">
    <property type="nucleotide sequence ID" value="NZ_PVLV01000095.1"/>
</dbReference>
<proteinExistence type="predicted"/>
<keyword evidence="2" id="KW-0808">Transferase</keyword>
<evidence type="ECO:0000313" key="2">
    <source>
        <dbReference type="EMBL" id="PRH79878.1"/>
    </source>
</evidence>
<dbReference type="CDD" id="cd04301">
    <property type="entry name" value="NAT_SF"/>
    <property type="match status" value="1"/>
</dbReference>
<reference evidence="2 3" key="1">
    <citation type="submission" date="2018-03" db="EMBL/GenBank/DDBJ databases">
        <title>Novel Streptomyces sp. from soil.</title>
        <authorList>
            <person name="Tan G.Y.A."/>
            <person name="Lee Z.Y."/>
        </authorList>
    </citation>
    <scope>NUCLEOTIDE SEQUENCE [LARGE SCALE GENOMIC DNA]</scope>
    <source>
        <strain evidence="2 3">ST5x</strain>
    </source>
</reference>
<dbReference type="PROSITE" id="PS51186">
    <property type="entry name" value="GNAT"/>
    <property type="match status" value="1"/>
</dbReference>
<dbReference type="Pfam" id="PF00583">
    <property type="entry name" value="Acetyltransf_1"/>
    <property type="match status" value="1"/>
</dbReference>
<dbReference type="EMBL" id="PVLV01000095">
    <property type="protein sequence ID" value="PRH79878.1"/>
    <property type="molecule type" value="Genomic_DNA"/>
</dbReference>
<dbReference type="OrthoDB" id="4153463at2"/>
<protein>
    <submittedName>
        <fullName evidence="2">GNAT family N-acetyltransferase</fullName>
    </submittedName>
</protein>